<dbReference type="Pfam" id="PF13649">
    <property type="entry name" value="Methyltransf_25"/>
    <property type="match status" value="1"/>
</dbReference>
<dbReference type="OrthoDB" id="529208at2"/>
<dbReference type="PANTHER" id="PTHR43861">
    <property type="entry name" value="TRANS-ACONITATE 2-METHYLTRANSFERASE-RELATED"/>
    <property type="match status" value="1"/>
</dbReference>
<dbReference type="KEGG" id="fmg:HYN48_05060"/>
<dbReference type="EMBL" id="CP028811">
    <property type="protein sequence ID" value="AWA29507.1"/>
    <property type="molecule type" value="Genomic_DNA"/>
</dbReference>
<evidence type="ECO:0000256" key="1">
    <source>
        <dbReference type="ARBA" id="ARBA00022603"/>
    </source>
</evidence>
<dbReference type="Proteomes" id="UP000244193">
    <property type="component" value="Chromosome"/>
</dbReference>
<dbReference type="AlphaFoldDB" id="A0A2S0RBX1"/>
<evidence type="ECO:0000259" key="3">
    <source>
        <dbReference type="Pfam" id="PF13649"/>
    </source>
</evidence>
<dbReference type="GO" id="GO:0032259">
    <property type="term" value="P:methylation"/>
    <property type="evidence" value="ECO:0007669"/>
    <property type="project" value="UniProtKB-KW"/>
</dbReference>
<keyword evidence="2 4" id="KW-0808">Transferase</keyword>
<proteinExistence type="predicted"/>
<sequence length="260" mass="29214">MSAGFDRAAGSYDTDFTNSAIGKHQRYAVYKVLQDILDRTKPETILEINCGTGTDALWMADQGFNITATDISGQMIAVAKTKSHKTMPVFETVGISELGTYFSGRAFDLIFSNFGGLNCLSKRALTAFFEDAYNLLSPEGRLFLVIMPKKTLWEKIYFVSKGAFRSSSRRKNELVIADVSGEKIPTFYYNPQETVTLAAAGFEVERIAPIGFFIPPSYLQPYFNRHPRLLRFLAGLEKSIRNATWLSAYSDHYCIVLKKK</sequence>
<dbReference type="InterPro" id="IPR041698">
    <property type="entry name" value="Methyltransf_25"/>
</dbReference>
<organism evidence="4 5">
    <name type="scientific">Flavobacterium magnum</name>
    <dbReference type="NCBI Taxonomy" id="2162713"/>
    <lineage>
        <taxon>Bacteria</taxon>
        <taxon>Pseudomonadati</taxon>
        <taxon>Bacteroidota</taxon>
        <taxon>Flavobacteriia</taxon>
        <taxon>Flavobacteriales</taxon>
        <taxon>Flavobacteriaceae</taxon>
        <taxon>Flavobacterium</taxon>
    </lineage>
</organism>
<protein>
    <submittedName>
        <fullName evidence="4">Class I SAM-dependent methyltransferase</fullName>
    </submittedName>
</protein>
<dbReference type="GO" id="GO:0008168">
    <property type="term" value="F:methyltransferase activity"/>
    <property type="evidence" value="ECO:0007669"/>
    <property type="project" value="UniProtKB-KW"/>
</dbReference>
<keyword evidence="1 4" id="KW-0489">Methyltransferase</keyword>
<gene>
    <name evidence="4" type="ORF">HYN48_05060</name>
</gene>
<dbReference type="SUPFAM" id="SSF53335">
    <property type="entry name" value="S-adenosyl-L-methionine-dependent methyltransferases"/>
    <property type="match status" value="1"/>
</dbReference>
<evidence type="ECO:0000256" key="2">
    <source>
        <dbReference type="ARBA" id="ARBA00022679"/>
    </source>
</evidence>
<evidence type="ECO:0000313" key="4">
    <source>
        <dbReference type="EMBL" id="AWA29507.1"/>
    </source>
</evidence>
<feature type="domain" description="Methyltransferase" evidence="3">
    <location>
        <begin position="45"/>
        <end position="140"/>
    </location>
</feature>
<dbReference type="Gene3D" id="3.40.50.150">
    <property type="entry name" value="Vaccinia Virus protein VP39"/>
    <property type="match status" value="1"/>
</dbReference>
<reference evidence="4 5" key="1">
    <citation type="submission" date="2018-04" db="EMBL/GenBank/DDBJ databases">
        <title>Genome sequencing of Flavobacterium sp. HYN0048.</title>
        <authorList>
            <person name="Yi H."/>
            <person name="Baek C."/>
        </authorList>
    </citation>
    <scope>NUCLEOTIDE SEQUENCE [LARGE SCALE GENOMIC DNA]</scope>
    <source>
        <strain evidence="4 5">HYN0048</strain>
    </source>
</reference>
<evidence type="ECO:0000313" key="5">
    <source>
        <dbReference type="Proteomes" id="UP000244193"/>
    </source>
</evidence>
<name>A0A2S0RBX1_9FLAO</name>
<dbReference type="PANTHER" id="PTHR43861:SF1">
    <property type="entry name" value="TRANS-ACONITATE 2-METHYLTRANSFERASE"/>
    <property type="match status" value="1"/>
</dbReference>
<dbReference type="InterPro" id="IPR029063">
    <property type="entry name" value="SAM-dependent_MTases_sf"/>
</dbReference>
<accession>A0A2S0RBX1</accession>
<keyword evidence="5" id="KW-1185">Reference proteome</keyword>
<dbReference type="CDD" id="cd02440">
    <property type="entry name" value="AdoMet_MTases"/>
    <property type="match status" value="1"/>
</dbReference>
<dbReference type="RefSeq" id="WP_108370091.1">
    <property type="nucleotide sequence ID" value="NZ_CP028811.1"/>
</dbReference>